<evidence type="ECO:0000313" key="1">
    <source>
        <dbReference type="EMBL" id="XCN70236.1"/>
    </source>
</evidence>
<sequence>MDPNRAAPMLGKAECGKSYTDVAFLTRDDRKLLGDVYEWASGQGADLGYVDDLGIRLARYREKDDGRISAPHNQGTTYDSEGHKVYYRFTDKDAATAKCILESEALNTTRLDRGFVRYITDKDYGSMYHNDFEFMEQVIKRFSSLGGESQALMPGFARHEYPDNNFVMTRSKEKYAVGKHNVQDEQGANSALKKSTKPIPITLESLRADLRQALFKAMGVKSFSSLFALLFKDKR</sequence>
<reference evidence="1" key="1">
    <citation type="journal article" date="2014" name="Genome Announc.">
        <title>Draft Genome Sequences of a Phylogenetically Diverse Suite of Pseudomonas syringae Strains from Multiple Source Populations.</title>
        <authorList>
            <person name="Baltrus D.A."/>
            <person name="Yourstone S."/>
            <person name="Lind A."/>
            <person name="Guilbaud C."/>
            <person name="Sands D.C."/>
            <person name="Jones C.D."/>
            <person name="Morris C.E."/>
            <person name="Dangl J.L."/>
        </authorList>
    </citation>
    <scope>NUCLEOTIDE SEQUENCE</scope>
    <source>
        <strain evidence="1">CC1417</strain>
    </source>
</reference>
<name>A0AAU8LP85_PSESX</name>
<dbReference type="EMBL" id="CP159362">
    <property type="protein sequence ID" value="XCN70236.1"/>
    <property type="molecule type" value="Genomic_DNA"/>
</dbReference>
<dbReference type="AlphaFoldDB" id="A0AAU8LP85"/>
<proteinExistence type="predicted"/>
<reference evidence="1" key="2">
    <citation type="submission" date="2024-07" db="EMBL/GenBank/DDBJ databases">
        <title>A complete genome sequence for Pseudomonas syringae CC1417.</title>
        <authorList>
            <person name="Baltrus D.A."/>
        </authorList>
    </citation>
    <scope>NUCLEOTIDE SEQUENCE</scope>
    <source>
        <strain evidence="1">CC1417</strain>
    </source>
</reference>
<organism evidence="1">
    <name type="scientific">Pseudomonas syringae CC1417</name>
    <dbReference type="NCBI Taxonomy" id="1357272"/>
    <lineage>
        <taxon>Bacteria</taxon>
        <taxon>Pseudomonadati</taxon>
        <taxon>Pseudomonadota</taxon>
        <taxon>Gammaproteobacteria</taxon>
        <taxon>Pseudomonadales</taxon>
        <taxon>Pseudomonadaceae</taxon>
        <taxon>Pseudomonas</taxon>
        <taxon>Pseudomonas syringae</taxon>
    </lineage>
</organism>
<dbReference type="RefSeq" id="WP_152534882.1">
    <property type="nucleotide sequence ID" value="NZ_CP159362.1"/>
</dbReference>
<protein>
    <submittedName>
        <fullName evidence="1">Uncharacterized protein</fullName>
    </submittedName>
</protein>
<gene>
    <name evidence="1" type="ORF">N011_16855</name>
</gene>
<accession>A0AAU8LP85</accession>